<dbReference type="Proteomes" id="UP000051296">
    <property type="component" value="Unassembled WGS sequence"/>
</dbReference>
<dbReference type="STRING" id="1123500.GCA_000420365_00524"/>
<organism evidence="1 2">
    <name type="scientific">Weissella halotolerans DSM 20190</name>
    <dbReference type="NCBI Taxonomy" id="1123500"/>
    <lineage>
        <taxon>Bacteria</taxon>
        <taxon>Bacillati</taxon>
        <taxon>Bacillota</taxon>
        <taxon>Bacilli</taxon>
        <taxon>Lactobacillales</taxon>
        <taxon>Lactobacillaceae</taxon>
        <taxon>Weissella</taxon>
    </lineage>
</organism>
<dbReference type="EMBL" id="JQAX01000002">
    <property type="protein sequence ID" value="KRN32542.1"/>
    <property type="molecule type" value="Genomic_DNA"/>
</dbReference>
<sequence>MQLTGNDLIEALNANTISEASFIAPDQATIDLDELLAFVRQALTAGDLVGAELVISGDEPIHLRLESNLINLPLRYVNQISKIVINNPASEVNVYMIVEHPLVSQSGLRIDQAATVTGFLDDLDSVAAKIAAYFDEKIALINQAMEEERASEATVVTETESEEG</sequence>
<comment type="caution">
    <text evidence="1">The sequence shown here is derived from an EMBL/GenBank/DDBJ whole genome shotgun (WGS) entry which is preliminary data.</text>
</comment>
<name>A0A0R2FX15_9LACO</name>
<reference evidence="1 2" key="1">
    <citation type="journal article" date="2015" name="Genome Announc.">
        <title>Expanding the biotechnology potential of lactobacilli through comparative genomics of 213 strains and associated genera.</title>
        <authorList>
            <person name="Sun Z."/>
            <person name="Harris H.M."/>
            <person name="McCann A."/>
            <person name="Guo C."/>
            <person name="Argimon S."/>
            <person name="Zhang W."/>
            <person name="Yang X."/>
            <person name="Jeffery I.B."/>
            <person name="Cooney J.C."/>
            <person name="Kagawa T.F."/>
            <person name="Liu W."/>
            <person name="Song Y."/>
            <person name="Salvetti E."/>
            <person name="Wrobel A."/>
            <person name="Rasinkangas P."/>
            <person name="Parkhill J."/>
            <person name="Rea M.C."/>
            <person name="O'Sullivan O."/>
            <person name="Ritari J."/>
            <person name="Douillard F.P."/>
            <person name="Paul Ross R."/>
            <person name="Yang R."/>
            <person name="Briner A.E."/>
            <person name="Felis G.E."/>
            <person name="de Vos W.M."/>
            <person name="Barrangou R."/>
            <person name="Klaenhammer T.R."/>
            <person name="Caufield P.W."/>
            <person name="Cui Y."/>
            <person name="Zhang H."/>
            <person name="O'Toole P.W."/>
        </authorList>
    </citation>
    <scope>NUCLEOTIDE SEQUENCE [LARGE SCALE GENOMIC DNA]</scope>
    <source>
        <strain evidence="1 2">DSM 20190</strain>
    </source>
</reference>
<dbReference type="AlphaFoldDB" id="A0A0R2FX15"/>
<dbReference type="RefSeq" id="WP_022791309.1">
    <property type="nucleotide sequence ID" value="NZ_ATUU01000002.1"/>
</dbReference>
<gene>
    <name evidence="1" type="ORF">IV68_GL000897</name>
</gene>
<dbReference type="eggNOG" id="ENOG502ZQVQ">
    <property type="taxonomic scope" value="Bacteria"/>
</dbReference>
<keyword evidence="2" id="KW-1185">Reference proteome</keyword>
<evidence type="ECO:0000313" key="1">
    <source>
        <dbReference type="EMBL" id="KRN32542.1"/>
    </source>
</evidence>
<proteinExistence type="predicted"/>
<accession>A0A0R2FX15</accession>
<dbReference type="PATRIC" id="fig|1123500.6.peg.903"/>
<dbReference type="InParanoid" id="A0A0R2FX15"/>
<dbReference type="OrthoDB" id="2148857at2"/>
<protein>
    <submittedName>
        <fullName evidence="1">Uncharacterized protein</fullName>
    </submittedName>
</protein>
<evidence type="ECO:0000313" key="2">
    <source>
        <dbReference type="Proteomes" id="UP000051296"/>
    </source>
</evidence>